<feature type="region of interest" description="Disordered" evidence="1">
    <location>
        <begin position="1"/>
        <end position="25"/>
    </location>
</feature>
<name>A0A8K0CZZ7_IGNLU</name>
<dbReference type="OrthoDB" id="6350539at2759"/>
<organism evidence="2 3">
    <name type="scientific">Ignelater luminosus</name>
    <name type="common">Cucubano</name>
    <name type="synonym">Pyrophorus luminosus</name>
    <dbReference type="NCBI Taxonomy" id="2038154"/>
    <lineage>
        <taxon>Eukaryota</taxon>
        <taxon>Metazoa</taxon>
        <taxon>Ecdysozoa</taxon>
        <taxon>Arthropoda</taxon>
        <taxon>Hexapoda</taxon>
        <taxon>Insecta</taxon>
        <taxon>Pterygota</taxon>
        <taxon>Neoptera</taxon>
        <taxon>Endopterygota</taxon>
        <taxon>Coleoptera</taxon>
        <taxon>Polyphaga</taxon>
        <taxon>Elateriformia</taxon>
        <taxon>Elateroidea</taxon>
        <taxon>Elateridae</taxon>
        <taxon>Agrypninae</taxon>
        <taxon>Pyrophorini</taxon>
        <taxon>Ignelater</taxon>
    </lineage>
</organism>
<evidence type="ECO:0000313" key="2">
    <source>
        <dbReference type="EMBL" id="KAF2896739.1"/>
    </source>
</evidence>
<keyword evidence="3" id="KW-1185">Reference proteome</keyword>
<evidence type="ECO:0000256" key="1">
    <source>
        <dbReference type="SAM" id="MobiDB-lite"/>
    </source>
</evidence>
<feature type="region of interest" description="Disordered" evidence="1">
    <location>
        <begin position="311"/>
        <end position="346"/>
    </location>
</feature>
<dbReference type="Proteomes" id="UP000801492">
    <property type="component" value="Unassembled WGS sequence"/>
</dbReference>
<sequence length="549" mass="62657">MNQMQRKPQENETKIKPDNIKKRKPPIIRQTLTSMYRIAKANPLLIYNKDKTEEKHDDFGLSNIKLPKSVLHPNSTSRSLSNLSHLYANTTENSIRSENAAKTGLKPTSKPSSLSFNFLPTKGNTLKSFSSSEATTKSTSKYVKQQILSDKKAVKNKPNTNSLNTPINRQHSLYTGSNMSKMPTNQRRSLSAEHYDCKRGTFKPKPEQNTEKKKISSSLDEINKKVGFAPIVSPVIEENSFEFKLASANKRRSVNVAFLTPTPFRRHCSSTPRPAIKELQERLHQWLRQHKKPVENYKHLKCFGVPCNDEENKENVEDPKLSRSTSYEDLKIIPDSDEENKDTDDDNRKVAHEALSDLHKLICDGYPTEQCELWLGMIRQKCEDIEEEYKYWECRAAVEQARGNIISAVDCLRSAIVQGAEVKAVDESLEQLLQKFSLLNINTAGQEKIVASKNQRTKIVLDARTVFKSSIIQFAVQERALKKKQKDQQEISDKKYLITPVRRSTRRSRSGFTSTPGIQICASLQELDKKVCDNSDFRINNALADSFRY</sequence>
<gene>
    <name evidence="2" type="ORF">ILUMI_09435</name>
</gene>
<dbReference type="EMBL" id="VTPC01004783">
    <property type="protein sequence ID" value="KAF2896739.1"/>
    <property type="molecule type" value="Genomic_DNA"/>
</dbReference>
<feature type="region of interest" description="Disordered" evidence="1">
    <location>
        <begin position="155"/>
        <end position="194"/>
    </location>
</feature>
<feature type="compositionally biased region" description="Acidic residues" evidence="1">
    <location>
        <begin position="335"/>
        <end position="345"/>
    </location>
</feature>
<feature type="compositionally biased region" description="Basic and acidic residues" evidence="1">
    <location>
        <begin position="313"/>
        <end position="334"/>
    </location>
</feature>
<proteinExistence type="predicted"/>
<dbReference type="AlphaFoldDB" id="A0A8K0CZZ7"/>
<feature type="compositionally biased region" description="Basic and acidic residues" evidence="1">
    <location>
        <begin position="7"/>
        <end position="20"/>
    </location>
</feature>
<feature type="compositionally biased region" description="Polar residues" evidence="1">
    <location>
        <begin position="157"/>
        <end position="189"/>
    </location>
</feature>
<protein>
    <submittedName>
        <fullName evidence="2">Uncharacterized protein</fullName>
    </submittedName>
</protein>
<reference evidence="2" key="1">
    <citation type="submission" date="2019-08" db="EMBL/GenBank/DDBJ databases">
        <title>The genome of the North American firefly Photinus pyralis.</title>
        <authorList>
            <consortium name="Photinus pyralis genome working group"/>
            <person name="Fallon T.R."/>
            <person name="Sander Lower S.E."/>
            <person name="Weng J.-K."/>
        </authorList>
    </citation>
    <scope>NUCLEOTIDE SEQUENCE</scope>
    <source>
        <strain evidence="2">TRF0915ILg1</strain>
        <tissue evidence="2">Whole body</tissue>
    </source>
</reference>
<accession>A0A8K0CZZ7</accession>
<comment type="caution">
    <text evidence="2">The sequence shown here is derived from an EMBL/GenBank/DDBJ whole genome shotgun (WGS) entry which is preliminary data.</text>
</comment>
<evidence type="ECO:0000313" key="3">
    <source>
        <dbReference type="Proteomes" id="UP000801492"/>
    </source>
</evidence>